<evidence type="ECO:0000313" key="2">
    <source>
        <dbReference type="Proteomes" id="UP001234202"/>
    </source>
</evidence>
<proteinExistence type="predicted"/>
<sequence length="125" mass="14116">MLAEQSDGSFIDHRHLNKFHLRLPQDEAARRIVQCIVQLVDPNNLQVDQTIRLQVRDKRKQWMRGEIRILDGAYGEESTLVEVVKTGVSLFSSVALDERSTNDADDVCSRVPRAIHWNGGGSFGS</sequence>
<dbReference type="EMBL" id="JASBWV010000008">
    <property type="protein sequence ID" value="KAJ9125045.1"/>
    <property type="molecule type" value="Genomic_DNA"/>
</dbReference>
<gene>
    <name evidence="1" type="ORF">QFC24_002979</name>
</gene>
<organism evidence="1 2">
    <name type="scientific">Naganishia onofrii</name>
    <dbReference type="NCBI Taxonomy" id="1851511"/>
    <lineage>
        <taxon>Eukaryota</taxon>
        <taxon>Fungi</taxon>
        <taxon>Dikarya</taxon>
        <taxon>Basidiomycota</taxon>
        <taxon>Agaricomycotina</taxon>
        <taxon>Tremellomycetes</taxon>
        <taxon>Filobasidiales</taxon>
        <taxon>Filobasidiaceae</taxon>
        <taxon>Naganishia</taxon>
    </lineage>
</organism>
<accession>A0ACC2XN63</accession>
<protein>
    <submittedName>
        <fullName evidence="1">Uncharacterized protein</fullName>
    </submittedName>
</protein>
<reference evidence="1" key="1">
    <citation type="submission" date="2023-04" db="EMBL/GenBank/DDBJ databases">
        <title>Draft Genome sequencing of Naganishia species isolated from polar environments using Oxford Nanopore Technology.</title>
        <authorList>
            <person name="Leo P."/>
            <person name="Venkateswaran K."/>
        </authorList>
    </citation>
    <scope>NUCLEOTIDE SEQUENCE</scope>
    <source>
        <strain evidence="1">DBVPG 5303</strain>
    </source>
</reference>
<keyword evidence="2" id="KW-1185">Reference proteome</keyword>
<dbReference type="Proteomes" id="UP001234202">
    <property type="component" value="Unassembled WGS sequence"/>
</dbReference>
<comment type="caution">
    <text evidence="1">The sequence shown here is derived from an EMBL/GenBank/DDBJ whole genome shotgun (WGS) entry which is preliminary data.</text>
</comment>
<name>A0ACC2XN63_9TREE</name>
<evidence type="ECO:0000313" key="1">
    <source>
        <dbReference type="EMBL" id="KAJ9125045.1"/>
    </source>
</evidence>